<keyword evidence="2" id="KW-0812">Transmembrane</keyword>
<proteinExistence type="predicted"/>
<dbReference type="EMBL" id="BK032824">
    <property type="protein sequence ID" value="DAF62591.1"/>
    <property type="molecule type" value="Genomic_DNA"/>
</dbReference>
<accession>A0A8S5THW7</accession>
<evidence type="ECO:0000313" key="3">
    <source>
        <dbReference type="EMBL" id="DAF62591.1"/>
    </source>
</evidence>
<keyword evidence="2" id="KW-0472">Membrane</keyword>
<organism evidence="3">
    <name type="scientific">Siphoviridae sp. ct6Ob18</name>
    <dbReference type="NCBI Taxonomy" id="2827783"/>
    <lineage>
        <taxon>Viruses</taxon>
        <taxon>Duplodnaviria</taxon>
        <taxon>Heunggongvirae</taxon>
        <taxon>Uroviricota</taxon>
        <taxon>Caudoviricetes</taxon>
    </lineage>
</organism>
<name>A0A8S5THW7_9CAUD</name>
<feature type="transmembrane region" description="Helical" evidence="2">
    <location>
        <begin position="6"/>
        <end position="22"/>
    </location>
</feature>
<reference evidence="3" key="1">
    <citation type="journal article" date="2021" name="Proc. Natl. Acad. Sci. U.S.A.">
        <title>A Catalog of Tens of Thousands of Viruses from Human Metagenomes Reveals Hidden Associations with Chronic Diseases.</title>
        <authorList>
            <person name="Tisza M.J."/>
            <person name="Buck C.B."/>
        </authorList>
    </citation>
    <scope>NUCLEOTIDE SEQUENCE</scope>
    <source>
        <strain evidence="3">Ct6Ob18</strain>
    </source>
</reference>
<keyword evidence="1" id="KW-0175">Coiled coil</keyword>
<sequence>MNEYLSWSAIIAFFIFIAQQIFKTWLDYRKYRSEVVFSKLHQERAETIKELYKKIVLLEYAIRNFLFPEHAGRDLKSESEDSLSQDYFLDKMNQAFADTIDFFVLNKIYLSVDLCRQIEMLVKEYIGVGQNYSNVLIDIKKKGFDMWVKKRLKEKNELREDYQIAISELLKKLENEFRKTLGAK</sequence>
<evidence type="ECO:0000256" key="2">
    <source>
        <dbReference type="SAM" id="Phobius"/>
    </source>
</evidence>
<protein>
    <submittedName>
        <fullName evidence="3">Uncharacterized protein</fullName>
    </submittedName>
</protein>
<feature type="coiled-coil region" evidence="1">
    <location>
        <begin position="152"/>
        <end position="179"/>
    </location>
</feature>
<evidence type="ECO:0000256" key="1">
    <source>
        <dbReference type="SAM" id="Coils"/>
    </source>
</evidence>
<keyword evidence="2" id="KW-1133">Transmembrane helix</keyword>